<proteinExistence type="predicted"/>
<reference evidence="1 2" key="1">
    <citation type="journal article" date="2023" name="Science">
        <title>Complex scaffold remodeling in plant triterpene biosynthesis.</title>
        <authorList>
            <person name="De La Pena R."/>
            <person name="Hodgson H."/>
            <person name="Liu J.C."/>
            <person name="Stephenson M.J."/>
            <person name="Martin A.C."/>
            <person name="Owen C."/>
            <person name="Harkess A."/>
            <person name="Leebens-Mack J."/>
            <person name="Jimenez L.E."/>
            <person name="Osbourn A."/>
            <person name="Sattely E.S."/>
        </authorList>
    </citation>
    <scope>NUCLEOTIDE SEQUENCE [LARGE SCALE GENOMIC DNA]</scope>
    <source>
        <strain evidence="2">cv. JPN11</strain>
        <tissue evidence="1">Leaf</tissue>
    </source>
</reference>
<dbReference type="EMBL" id="CM051404">
    <property type="protein sequence ID" value="KAJ4706140.1"/>
    <property type="molecule type" value="Genomic_DNA"/>
</dbReference>
<evidence type="ECO:0000313" key="1">
    <source>
        <dbReference type="EMBL" id="KAJ4706140.1"/>
    </source>
</evidence>
<gene>
    <name evidence="1" type="ORF">OWV82_019830</name>
</gene>
<name>A0ACC1X7I6_MELAZ</name>
<dbReference type="Proteomes" id="UP001164539">
    <property type="component" value="Chromosome 11"/>
</dbReference>
<keyword evidence="2" id="KW-1185">Reference proteome</keyword>
<accession>A0ACC1X7I6</accession>
<comment type="caution">
    <text evidence="1">The sequence shown here is derived from an EMBL/GenBank/DDBJ whole genome shotgun (WGS) entry which is preliminary data.</text>
</comment>
<organism evidence="1 2">
    <name type="scientific">Melia azedarach</name>
    <name type="common">Chinaberry tree</name>
    <dbReference type="NCBI Taxonomy" id="155640"/>
    <lineage>
        <taxon>Eukaryota</taxon>
        <taxon>Viridiplantae</taxon>
        <taxon>Streptophyta</taxon>
        <taxon>Embryophyta</taxon>
        <taxon>Tracheophyta</taxon>
        <taxon>Spermatophyta</taxon>
        <taxon>Magnoliopsida</taxon>
        <taxon>eudicotyledons</taxon>
        <taxon>Gunneridae</taxon>
        <taxon>Pentapetalae</taxon>
        <taxon>rosids</taxon>
        <taxon>malvids</taxon>
        <taxon>Sapindales</taxon>
        <taxon>Meliaceae</taxon>
        <taxon>Melia</taxon>
    </lineage>
</organism>
<protein>
    <submittedName>
        <fullName evidence="1">Phosphatase 2C family protein</fullName>
    </submittedName>
</protein>
<evidence type="ECO:0000313" key="2">
    <source>
        <dbReference type="Proteomes" id="UP001164539"/>
    </source>
</evidence>
<sequence>MAPTAELFFSRIPSDESESDTPEKCRKRRRRRIEKRRMRISSGRLSSRHQFLLPRHREIQETLPNPQPHSVANNVVVNPMPDFGCLSIQGLSRSMGDAVFVKEEFCRPGIVGGRPLHFFAVYDGHGGSHVSTLYKEMMHKIMAEELKRLHISKANAGDNGCSCTLALAAPGWYQYQIKQVQKEEEWEELLRVGIEKSFERMDEVALSTCGCGCQLMELAFAGSSAVVALLSGHHIMVANCGDSRAVLCRDGRAIPLSLDHKSERPHEPERIRAAEGKLIFQNGVGVYGILNMSLSLGAGAGDNFLKRVIKSQPEISITRRDREEDECLILASDGLWDVLSDDLACRVATACLRDASAATAPPPCSSRYLGRRLIKDGGGQVLPSTKSKSEFAAAILLRLALARGSHDNISVIVVDLIRSYPNK</sequence>